<evidence type="ECO:0000313" key="2">
    <source>
        <dbReference type="EMBL" id="MEE2041258.1"/>
    </source>
</evidence>
<gene>
    <name evidence="2" type="ORF">Q8791_28940</name>
</gene>
<name>A0ABU7KGB7_9ACTN</name>
<proteinExistence type="predicted"/>
<dbReference type="RefSeq" id="WP_330095018.1">
    <property type="nucleotide sequence ID" value="NZ_JAUZMY010000045.1"/>
</dbReference>
<organism evidence="2 3">
    <name type="scientific">Nocardiopsis codii</name>
    <dbReference type="NCBI Taxonomy" id="3065942"/>
    <lineage>
        <taxon>Bacteria</taxon>
        <taxon>Bacillati</taxon>
        <taxon>Actinomycetota</taxon>
        <taxon>Actinomycetes</taxon>
        <taxon>Streptosporangiales</taxon>
        <taxon>Nocardiopsidaceae</taxon>
        <taxon>Nocardiopsis</taxon>
    </lineage>
</organism>
<evidence type="ECO:0000313" key="3">
    <source>
        <dbReference type="Proteomes" id="UP001356095"/>
    </source>
</evidence>
<accession>A0ABU7KGB7</accession>
<dbReference type="Proteomes" id="UP001356095">
    <property type="component" value="Unassembled WGS sequence"/>
</dbReference>
<dbReference type="EMBL" id="JAUZMY010000045">
    <property type="protein sequence ID" value="MEE2041258.1"/>
    <property type="molecule type" value="Genomic_DNA"/>
</dbReference>
<sequence>MGEAAAVASETDQPQLPAAYTDPITDPDKPKAAPRGTRIPDDFEITDAMRTWASKSAPSCGWSDHESFVDYWRGVPGARGRKLDWVATWRNWMRREHQRHLGGGGSRYPAPASTGRSVTSERAEGWLALGLDNAQGTPHGSQMALPAATAQEVPPWHVA</sequence>
<comment type="caution">
    <text evidence="2">The sequence shown here is derived from an EMBL/GenBank/DDBJ whole genome shotgun (WGS) entry which is preliminary data.</text>
</comment>
<feature type="region of interest" description="Disordered" evidence="1">
    <location>
        <begin position="99"/>
        <end position="159"/>
    </location>
</feature>
<keyword evidence="3" id="KW-1185">Reference proteome</keyword>
<protein>
    <submittedName>
        <fullName evidence="2">Uncharacterized protein</fullName>
    </submittedName>
</protein>
<evidence type="ECO:0000256" key="1">
    <source>
        <dbReference type="SAM" id="MobiDB-lite"/>
    </source>
</evidence>
<reference evidence="2 3" key="1">
    <citation type="submission" date="2023-08" db="EMBL/GenBank/DDBJ databases">
        <authorList>
            <person name="Girao M."/>
            <person name="Carvalho M.F."/>
        </authorList>
    </citation>
    <scope>NUCLEOTIDE SEQUENCE [LARGE SCALE GENOMIC DNA]</scope>
    <source>
        <strain evidence="2 3">CT-R113</strain>
    </source>
</reference>
<feature type="region of interest" description="Disordered" evidence="1">
    <location>
        <begin position="1"/>
        <end position="40"/>
    </location>
</feature>